<protein>
    <recommendedName>
        <fullName evidence="1">Ig-like domain-containing protein</fullName>
    </recommendedName>
</protein>
<gene>
    <name evidence="2" type="ORF">ACFQ21_25165</name>
</gene>
<reference evidence="3" key="1">
    <citation type="journal article" date="2019" name="Int. J. Syst. Evol. Microbiol.">
        <title>The Global Catalogue of Microorganisms (GCM) 10K type strain sequencing project: providing services to taxonomists for standard genome sequencing and annotation.</title>
        <authorList>
            <consortium name="The Broad Institute Genomics Platform"/>
            <consortium name="The Broad Institute Genome Sequencing Center for Infectious Disease"/>
            <person name="Wu L."/>
            <person name="Ma J."/>
        </authorList>
    </citation>
    <scope>NUCLEOTIDE SEQUENCE [LARGE SCALE GENOMIC DNA]</scope>
    <source>
        <strain evidence="3">CCUG 58938</strain>
    </source>
</reference>
<evidence type="ECO:0000259" key="1">
    <source>
        <dbReference type="PROSITE" id="PS50835"/>
    </source>
</evidence>
<organism evidence="2 3">
    <name type="scientific">Ohtaekwangia kribbensis</name>
    <dbReference type="NCBI Taxonomy" id="688913"/>
    <lineage>
        <taxon>Bacteria</taxon>
        <taxon>Pseudomonadati</taxon>
        <taxon>Bacteroidota</taxon>
        <taxon>Cytophagia</taxon>
        <taxon>Cytophagales</taxon>
        <taxon>Fulvivirgaceae</taxon>
        <taxon>Ohtaekwangia</taxon>
    </lineage>
</organism>
<accession>A0ABW3K8L7</accession>
<keyword evidence="3" id="KW-1185">Reference proteome</keyword>
<dbReference type="InterPro" id="IPR007110">
    <property type="entry name" value="Ig-like_dom"/>
</dbReference>
<proteinExistence type="predicted"/>
<sequence length="192" mass="19416">AVSNNSKCPSAKATVTVNNNSVAPVITTATVNQTSCDTNTPNGQASANVGGTTTGYTFTWYVGSGTSGAVKGNTAQILNLVAGTYTVKVDNNTTGCSSTAQVTIINNLVNPVVTAAVDAHQTICSAGNGQVSANVAGNVTDYTFYWFNGNIATPNIAAPDFTGAVYSGRTAGAYTVVAVNNNTKCQSAKVTV</sequence>
<feature type="non-terminal residue" evidence="2">
    <location>
        <position position="1"/>
    </location>
</feature>
<evidence type="ECO:0000313" key="2">
    <source>
        <dbReference type="EMBL" id="MFD1002640.1"/>
    </source>
</evidence>
<dbReference type="EMBL" id="JBHTKA010000010">
    <property type="protein sequence ID" value="MFD1002640.1"/>
    <property type="molecule type" value="Genomic_DNA"/>
</dbReference>
<comment type="caution">
    <text evidence="2">The sequence shown here is derived from an EMBL/GenBank/DDBJ whole genome shotgun (WGS) entry which is preliminary data.</text>
</comment>
<dbReference type="Proteomes" id="UP001597112">
    <property type="component" value="Unassembled WGS sequence"/>
</dbReference>
<dbReference type="RefSeq" id="WP_377584085.1">
    <property type="nucleotide sequence ID" value="NZ_JBHTKA010000010.1"/>
</dbReference>
<evidence type="ECO:0000313" key="3">
    <source>
        <dbReference type="Proteomes" id="UP001597112"/>
    </source>
</evidence>
<dbReference type="PROSITE" id="PS50835">
    <property type="entry name" value="IG_LIKE"/>
    <property type="match status" value="1"/>
</dbReference>
<feature type="domain" description="Ig-like" evidence="1">
    <location>
        <begin position="9"/>
        <end position="103"/>
    </location>
</feature>
<feature type="non-terminal residue" evidence="2">
    <location>
        <position position="192"/>
    </location>
</feature>
<name>A0ABW3K8L7_9BACT</name>